<dbReference type="RefSeq" id="WP_349188563.1">
    <property type="nucleotide sequence ID" value="NZ_JBBNPP010000006.1"/>
</dbReference>
<keyword evidence="12" id="KW-1185">Reference proteome</keyword>
<dbReference type="NCBIfam" id="TIGR00357">
    <property type="entry name" value="peptide-methionine (R)-S-oxide reductase MsrB"/>
    <property type="match status" value="1"/>
</dbReference>
<comment type="similarity">
    <text evidence="2">In the N-terminal section; belongs to the MsrA Met sulfoxide reductase family.</text>
</comment>
<evidence type="ECO:0000256" key="5">
    <source>
        <dbReference type="ARBA" id="ARBA00024679"/>
    </source>
</evidence>
<evidence type="ECO:0000256" key="6">
    <source>
        <dbReference type="ARBA" id="ARBA00047806"/>
    </source>
</evidence>
<feature type="domain" description="MsrB" evidence="10">
    <location>
        <begin position="220"/>
        <end position="342"/>
    </location>
</feature>
<dbReference type="Gene3D" id="2.170.150.20">
    <property type="entry name" value="Peptide methionine sulfoxide reductase"/>
    <property type="match status" value="1"/>
</dbReference>
<dbReference type="EMBL" id="JBBNPP010000006">
    <property type="protein sequence ID" value="MEQ3346657.1"/>
    <property type="molecule type" value="Genomic_DNA"/>
</dbReference>
<evidence type="ECO:0000256" key="9">
    <source>
        <dbReference type="HAMAP-Rule" id="MF_01401"/>
    </source>
</evidence>
<dbReference type="Gene3D" id="3.30.1060.10">
    <property type="entry name" value="Peptide methionine sulphoxide reductase MsrA"/>
    <property type="match status" value="1"/>
</dbReference>
<dbReference type="InterPro" id="IPR036509">
    <property type="entry name" value="Met_Sox_Rdtase_MsrA_sf"/>
</dbReference>
<comment type="similarity">
    <text evidence="9">Belongs to the MsrA Met sulfoxide reductase family.</text>
</comment>
<comment type="catalytic activity">
    <reaction evidence="6 9">
        <text>L-methionyl-[protein] + [thioredoxin]-disulfide + H2O = L-methionyl-(S)-S-oxide-[protein] + [thioredoxin]-dithiol</text>
        <dbReference type="Rhea" id="RHEA:14217"/>
        <dbReference type="Rhea" id="RHEA-COMP:10698"/>
        <dbReference type="Rhea" id="RHEA-COMP:10700"/>
        <dbReference type="Rhea" id="RHEA-COMP:12313"/>
        <dbReference type="Rhea" id="RHEA-COMP:12315"/>
        <dbReference type="ChEBI" id="CHEBI:15377"/>
        <dbReference type="ChEBI" id="CHEBI:16044"/>
        <dbReference type="ChEBI" id="CHEBI:29950"/>
        <dbReference type="ChEBI" id="CHEBI:44120"/>
        <dbReference type="ChEBI" id="CHEBI:50058"/>
        <dbReference type="EC" id="1.8.4.11"/>
    </reaction>
</comment>
<dbReference type="Pfam" id="PF01641">
    <property type="entry name" value="SelR"/>
    <property type="match status" value="1"/>
</dbReference>
<dbReference type="PROSITE" id="PS51790">
    <property type="entry name" value="MSRB"/>
    <property type="match status" value="1"/>
</dbReference>
<dbReference type="InterPro" id="IPR028427">
    <property type="entry name" value="Met_Sox_Rdtase_MsrB"/>
</dbReference>
<dbReference type="InterPro" id="IPR002569">
    <property type="entry name" value="Met_Sox_Rdtase_MsrA_dom"/>
</dbReference>
<name>A0ABV1J0G7_9FIRM</name>
<dbReference type="PANTHER" id="PTHR10173">
    <property type="entry name" value="METHIONINE SULFOXIDE REDUCTASE"/>
    <property type="match status" value="1"/>
</dbReference>
<evidence type="ECO:0000256" key="4">
    <source>
        <dbReference type="ARBA" id="ARBA00023268"/>
    </source>
</evidence>
<dbReference type="GO" id="GO:0033743">
    <property type="term" value="F:peptide-methionine (R)-S-oxide reductase activity"/>
    <property type="evidence" value="ECO:0007669"/>
    <property type="project" value="UniProtKB-EC"/>
</dbReference>
<evidence type="ECO:0000313" key="12">
    <source>
        <dbReference type="Proteomes" id="UP001491691"/>
    </source>
</evidence>
<proteinExistence type="inferred from homology"/>
<accession>A0ABV1J0G7</accession>
<comment type="similarity">
    <text evidence="1">In the C-terminal section; belongs to the MsrB Met sulfoxide reductase family.</text>
</comment>
<evidence type="ECO:0000256" key="7">
    <source>
        <dbReference type="ARBA" id="ARBA00048488"/>
    </source>
</evidence>
<reference evidence="11 12" key="1">
    <citation type="submission" date="2024-04" db="EMBL/GenBank/DDBJ databases">
        <title>Human intestinal bacterial collection.</title>
        <authorList>
            <person name="Pauvert C."/>
            <person name="Hitch T.C.A."/>
            <person name="Clavel T."/>
        </authorList>
    </citation>
    <scope>NUCLEOTIDE SEQUENCE [LARGE SCALE GENOMIC DNA]</scope>
    <source>
        <strain evidence="11 12">CLA-SR-H019</strain>
    </source>
</reference>
<comment type="catalytic activity">
    <reaction evidence="7">
        <text>L-methionyl-[protein] + [thioredoxin]-disulfide + H2O = L-methionyl-(R)-S-oxide-[protein] + [thioredoxin]-dithiol</text>
        <dbReference type="Rhea" id="RHEA:24164"/>
        <dbReference type="Rhea" id="RHEA-COMP:10698"/>
        <dbReference type="Rhea" id="RHEA-COMP:10700"/>
        <dbReference type="Rhea" id="RHEA-COMP:12313"/>
        <dbReference type="Rhea" id="RHEA-COMP:12314"/>
        <dbReference type="ChEBI" id="CHEBI:15377"/>
        <dbReference type="ChEBI" id="CHEBI:16044"/>
        <dbReference type="ChEBI" id="CHEBI:29950"/>
        <dbReference type="ChEBI" id="CHEBI:45764"/>
        <dbReference type="ChEBI" id="CHEBI:50058"/>
        <dbReference type="EC" id="1.8.4.12"/>
    </reaction>
</comment>
<comment type="function">
    <text evidence="5 9">Has an important function as a repair enzyme for proteins that have been inactivated by oxidation. Catalyzes the reversible oxidation-reduction of methionine sulfoxide in proteins to methionine.</text>
</comment>
<dbReference type="SUPFAM" id="SSF51316">
    <property type="entry name" value="Mss4-like"/>
    <property type="match status" value="1"/>
</dbReference>
<dbReference type="NCBIfam" id="TIGR00401">
    <property type="entry name" value="msrA"/>
    <property type="match status" value="1"/>
</dbReference>
<evidence type="ECO:0000256" key="1">
    <source>
        <dbReference type="ARBA" id="ARBA00008076"/>
    </source>
</evidence>
<comment type="caution">
    <text evidence="11">The sequence shown here is derived from an EMBL/GenBank/DDBJ whole genome shotgun (WGS) entry which is preliminary data.</text>
</comment>
<feature type="active site" evidence="9">
    <location>
        <position position="58"/>
    </location>
</feature>
<evidence type="ECO:0000313" key="11">
    <source>
        <dbReference type="EMBL" id="MEQ3346657.1"/>
    </source>
</evidence>
<dbReference type="EC" id="1.8.4.11" evidence="9"/>
<organism evidence="11 12">
    <name type="scientific">Peptoniphilus senegalensis</name>
    <dbReference type="NCBI Taxonomy" id="1465757"/>
    <lineage>
        <taxon>Bacteria</taxon>
        <taxon>Bacillati</taxon>
        <taxon>Bacillota</taxon>
        <taxon>Tissierellia</taxon>
        <taxon>Tissierellales</taxon>
        <taxon>Peptoniphilaceae</taxon>
        <taxon>Peptoniphilus</taxon>
    </lineage>
</organism>
<dbReference type="SUPFAM" id="SSF55068">
    <property type="entry name" value="Peptide methionine sulfoxide reductase"/>
    <property type="match status" value="1"/>
</dbReference>
<gene>
    <name evidence="11" type="primary">msrB</name>
    <name evidence="9" type="synonym">msrA</name>
    <name evidence="11" type="ORF">AAA073_04300</name>
</gene>
<evidence type="ECO:0000259" key="10">
    <source>
        <dbReference type="PROSITE" id="PS51790"/>
    </source>
</evidence>
<protein>
    <recommendedName>
        <fullName evidence="9">Peptide methionine sulfoxide reductase MsrA</fullName>
        <shortName evidence="9">Protein-methionine-S-oxide reductase</shortName>
        <ecNumber evidence="9">1.8.4.11</ecNumber>
    </recommendedName>
    <alternativeName>
        <fullName evidence="9">Peptide-methionine (S)-S-oxide reductase</fullName>
        <shortName evidence="9">Peptide Met(O) reductase</shortName>
    </alternativeName>
</protein>
<dbReference type="HAMAP" id="MF_01401">
    <property type="entry name" value="MsrA"/>
    <property type="match status" value="1"/>
</dbReference>
<evidence type="ECO:0000256" key="2">
    <source>
        <dbReference type="ARBA" id="ARBA00011017"/>
    </source>
</evidence>
<sequence>MNKNVFFIGLLLILLIAISFKFLKKDPIISSNELEKKEVTAEISHVKNKNEIYLAGGCFWGVEGYFKKIPGVIDTSVGYANGKTNSTNYSNLKKTDHAETLKLIYDKDIISLQEILEHYFRIIDPTSINKQGNDKGRQYRTGIYYTNKNDKLVINEIIRQKQENYDEKIAVEVAPLNNFILGEDYHQDYLDKNPGGYCHINLALASKPLESKSELMEKDKNKLKKELTEEQYNVTQENKTERAFSSKYDNFYEDGIYVDVVSGEPLFSSKDKYDAGCGWPSFTKPIDSNINYKSDESLHMSRVEVRSKNGDSHLGHVFNDGPIDKGGARYCINGASLRFIPLDKMEEEGYGDYIDKVK</sequence>
<evidence type="ECO:0000256" key="8">
    <source>
        <dbReference type="ARBA" id="ARBA00048782"/>
    </source>
</evidence>
<comment type="catalytic activity">
    <reaction evidence="8 9">
        <text>[thioredoxin]-disulfide + L-methionine + H2O = L-methionine (S)-S-oxide + [thioredoxin]-dithiol</text>
        <dbReference type="Rhea" id="RHEA:19993"/>
        <dbReference type="Rhea" id="RHEA-COMP:10698"/>
        <dbReference type="Rhea" id="RHEA-COMP:10700"/>
        <dbReference type="ChEBI" id="CHEBI:15377"/>
        <dbReference type="ChEBI" id="CHEBI:29950"/>
        <dbReference type="ChEBI" id="CHEBI:50058"/>
        <dbReference type="ChEBI" id="CHEBI:57844"/>
        <dbReference type="ChEBI" id="CHEBI:58772"/>
        <dbReference type="EC" id="1.8.4.11"/>
    </reaction>
</comment>
<dbReference type="Proteomes" id="UP001491691">
    <property type="component" value="Unassembled WGS sequence"/>
</dbReference>
<evidence type="ECO:0000256" key="3">
    <source>
        <dbReference type="ARBA" id="ARBA00023002"/>
    </source>
</evidence>
<dbReference type="InterPro" id="IPR011057">
    <property type="entry name" value="Mss4-like_sf"/>
</dbReference>
<dbReference type="PANTHER" id="PTHR10173:SF59">
    <property type="entry name" value="PEPTIDE METHIONINE SULFOXIDE REDUCTASE MSRA_MSRB"/>
    <property type="match status" value="1"/>
</dbReference>
<keyword evidence="4" id="KW-0511">Multifunctional enzyme</keyword>
<dbReference type="InterPro" id="IPR002579">
    <property type="entry name" value="Met_Sox_Rdtase_MsrB_dom"/>
</dbReference>
<keyword evidence="3 9" id="KW-0560">Oxidoreductase</keyword>
<dbReference type="Pfam" id="PF01625">
    <property type="entry name" value="PMSR"/>
    <property type="match status" value="1"/>
</dbReference>